<dbReference type="GO" id="GO:0005694">
    <property type="term" value="C:chromosome"/>
    <property type="evidence" value="ECO:0007669"/>
    <property type="project" value="TreeGrafter"/>
</dbReference>
<dbReference type="EMBL" id="HG994582">
    <property type="protein sequence ID" value="CAF2888452.1"/>
    <property type="molecule type" value="Genomic_DNA"/>
</dbReference>
<keyword evidence="1" id="KW-0489">Methyltransferase</keyword>
<keyword evidence="1" id="KW-0808">Transferase</keyword>
<dbReference type="EC" id="2.1.1.354" evidence="1"/>
<protein>
    <submittedName>
        <fullName evidence="1">SETD7</fullName>
        <ecNumber evidence="1">2.1.1.354</ecNumber>
    </submittedName>
</protein>
<dbReference type="GO" id="GO:0003682">
    <property type="term" value="F:chromatin binding"/>
    <property type="evidence" value="ECO:0007669"/>
    <property type="project" value="TreeGrafter"/>
</dbReference>
<keyword evidence="2" id="KW-1185">Reference proteome</keyword>
<evidence type="ECO:0000313" key="1">
    <source>
        <dbReference type="EMBL" id="CAF2888452.1"/>
    </source>
</evidence>
<accession>A0A7R8CQ10</accession>
<dbReference type="Pfam" id="PF00856">
    <property type="entry name" value="SET"/>
    <property type="match status" value="1"/>
</dbReference>
<sequence>METKIPRRRIAILRKVDLEDLIEDNDDGRERKDFLFKVHYKRDVSMDSLLKKHTRKTRVEAFYYYGRKQGYFREFQWDNIFLTLGKYQSDRKEYPIWKRCSGNSYLIHISDKDFIYLYPGINSCIAGSWEKGAMLSGKYGTVEGFDITNGIRVPRIVCSNNVITVGKYDPSTGNKISSNPLLTDPFEDDNVYILPSSIGELAGEGLYAKKLIPSGSLVCLFNGIRKTKYGLVKRIKPSDEEWSDYRLTLDKSTDLDVPLTSISLESYKATLGHKACHCFEKKNAKFENLFHPRFGEIMSILATKDILPNEEVFVNYNYNLSYSPDWYLSLWKEFKAKYHSQK</sequence>
<dbReference type="PANTHER" id="PTHR46820">
    <property type="entry name" value="HISTONE-LYSINE N-METHYLTRANSFERASE SETD7"/>
    <property type="match status" value="1"/>
</dbReference>
<dbReference type="Proteomes" id="UP000675881">
    <property type="component" value="Chromosome 3"/>
</dbReference>
<dbReference type="Gene3D" id="2.170.270.10">
    <property type="entry name" value="SET domain"/>
    <property type="match status" value="1"/>
</dbReference>
<reference evidence="1" key="1">
    <citation type="submission" date="2021-02" db="EMBL/GenBank/DDBJ databases">
        <authorList>
            <person name="Bekaert M."/>
        </authorList>
    </citation>
    <scope>NUCLEOTIDE SEQUENCE</scope>
    <source>
        <strain evidence="1">IoA-00</strain>
    </source>
</reference>
<evidence type="ECO:0000313" key="2">
    <source>
        <dbReference type="Proteomes" id="UP000675881"/>
    </source>
</evidence>
<dbReference type="PANTHER" id="PTHR46820:SF1">
    <property type="entry name" value="HISTONE-LYSINE N-METHYLTRANSFERASE SETD7"/>
    <property type="match status" value="1"/>
</dbReference>
<dbReference type="GO" id="GO:0140999">
    <property type="term" value="F:histone H3K4 trimethyltransferase activity"/>
    <property type="evidence" value="ECO:0007669"/>
    <property type="project" value="UniProtKB-EC"/>
</dbReference>
<name>A0A7R8CQ10_LEPSM</name>
<dbReference type="InterPro" id="IPR046341">
    <property type="entry name" value="SET_dom_sf"/>
</dbReference>
<gene>
    <name evidence="1" type="ORF">LSAA_8008</name>
</gene>
<dbReference type="GO" id="GO:0032259">
    <property type="term" value="P:methylation"/>
    <property type="evidence" value="ECO:0007669"/>
    <property type="project" value="UniProtKB-KW"/>
</dbReference>
<dbReference type="OrthoDB" id="294378at2759"/>
<organism evidence="1 2">
    <name type="scientific">Lepeophtheirus salmonis</name>
    <name type="common">Salmon louse</name>
    <name type="synonym">Caligus salmonis</name>
    <dbReference type="NCBI Taxonomy" id="72036"/>
    <lineage>
        <taxon>Eukaryota</taxon>
        <taxon>Metazoa</taxon>
        <taxon>Ecdysozoa</taxon>
        <taxon>Arthropoda</taxon>
        <taxon>Crustacea</taxon>
        <taxon>Multicrustacea</taxon>
        <taxon>Hexanauplia</taxon>
        <taxon>Copepoda</taxon>
        <taxon>Siphonostomatoida</taxon>
        <taxon>Caligidae</taxon>
        <taxon>Lepeophtheirus</taxon>
    </lineage>
</organism>
<proteinExistence type="predicted"/>
<dbReference type="InterPro" id="IPR001214">
    <property type="entry name" value="SET_dom"/>
</dbReference>
<dbReference type="PROSITE" id="PS50280">
    <property type="entry name" value="SET"/>
    <property type="match status" value="1"/>
</dbReference>
<dbReference type="AlphaFoldDB" id="A0A7R8CQ10"/>
<dbReference type="GO" id="GO:0005634">
    <property type="term" value="C:nucleus"/>
    <property type="evidence" value="ECO:0007669"/>
    <property type="project" value="TreeGrafter"/>
</dbReference>
<dbReference type="SUPFAM" id="SSF82199">
    <property type="entry name" value="SET domain"/>
    <property type="match status" value="1"/>
</dbReference>
<dbReference type="GO" id="GO:0070828">
    <property type="term" value="P:heterochromatin organization"/>
    <property type="evidence" value="ECO:0007669"/>
    <property type="project" value="TreeGrafter"/>
</dbReference>